<sequence>MSIIAPILFALVGLAAMLVISRCVASNVDAVLELKRQVAMAAYGSEVIVNFREPELDLDPMSNVRRPRQSRHALPKPITHRLHQFAKPRSVA</sequence>
<protein>
    <submittedName>
        <fullName evidence="1">Uncharacterized protein</fullName>
    </submittedName>
</protein>
<evidence type="ECO:0000313" key="2">
    <source>
        <dbReference type="Proteomes" id="UP000555448"/>
    </source>
</evidence>
<organism evidence="1 2">
    <name type="scientific">Novosphingobium chloroacetimidivorans</name>
    <dbReference type="NCBI Taxonomy" id="1428314"/>
    <lineage>
        <taxon>Bacteria</taxon>
        <taxon>Pseudomonadati</taxon>
        <taxon>Pseudomonadota</taxon>
        <taxon>Alphaproteobacteria</taxon>
        <taxon>Sphingomonadales</taxon>
        <taxon>Sphingomonadaceae</taxon>
        <taxon>Novosphingobium</taxon>
    </lineage>
</organism>
<dbReference type="EMBL" id="JACHLR010000009">
    <property type="protein sequence ID" value="MBB4859005.1"/>
    <property type="molecule type" value="Genomic_DNA"/>
</dbReference>
<dbReference type="Proteomes" id="UP000555448">
    <property type="component" value="Unassembled WGS sequence"/>
</dbReference>
<name>A0A7W7KAI3_9SPHN</name>
<accession>A0A7W7KAI3</accession>
<reference evidence="1 2" key="1">
    <citation type="submission" date="2020-08" db="EMBL/GenBank/DDBJ databases">
        <title>Functional genomics of gut bacteria from endangered species of beetles.</title>
        <authorList>
            <person name="Carlos-Shanley C."/>
        </authorList>
    </citation>
    <scope>NUCLEOTIDE SEQUENCE [LARGE SCALE GENOMIC DNA]</scope>
    <source>
        <strain evidence="1 2">S00245</strain>
    </source>
</reference>
<gene>
    <name evidence="1" type="ORF">HNO88_002331</name>
</gene>
<proteinExistence type="predicted"/>
<evidence type="ECO:0000313" key="1">
    <source>
        <dbReference type="EMBL" id="MBB4859005.1"/>
    </source>
</evidence>
<dbReference type="AlphaFoldDB" id="A0A7W7KAI3"/>
<comment type="caution">
    <text evidence="1">The sequence shown here is derived from an EMBL/GenBank/DDBJ whole genome shotgun (WGS) entry which is preliminary data.</text>
</comment>
<dbReference type="RefSeq" id="WP_184245211.1">
    <property type="nucleotide sequence ID" value="NZ_JACHLR010000009.1"/>
</dbReference>
<keyword evidence="2" id="KW-1185">Reference proteome</keyword>